<proteinExistence type="predicted"/>
<protein>
    <submittedName>
        <fullName evidence="2">Uncharacterized protein</fullName>
    </submittedName>
</protein>
<name>A0A8S5VQ77_9CAUD</name>
<dbReference type="EMBL" id="BK035350">
    <property type="protein sequence ID" value="DAG95070.1"/>
    <property type="molecule type" value="Genomic_DNA"/>
</dbReference>
<evidence type="ECO:0000256" key="1">
    <source>
        <dbReference type="SAM" id="MobiDB-lite"/>
    </source>
</evidence>
<organism evidence="2">
    <name type="scientific">Ackermannviridae sp</name>
    <dbReference type="NCBI Taxonomy" id="2831612"/>
    <lineage>
        <taxon>Viruses</taxon>
        <taxon>Duplodnaviria</taxon>
        <taxon>Heunggongvirae</taxon>
        <taxon>Uroviricota</taxon>
        <taxon>Caudoviricetes</taxon>
        <taxon>Pantevenvirales</taxon>
        <taxon>Ackermannviridae</taxon>
    </lineage>
</organism>
<sequence length="41" mass="4441">MRRGACSRRFPSGIQPTDQHRVPLLPALGKDLLSGGPVQMP</sequence>
<feature type="region of interest" description="Disordered" evidence="1">
    <location>
        <begin position="1"/>
        <end position="22"/>
    </location>
</feature>
<accession>A0A8S5VQ77</accession>
<reference evidence="2" key="1">
    <citation type="journal article" date="2021" name="Proc. Natl. Acad. Sci. U.S.A.">
        <title>A Catalog of Tens of Thousands of Viruses from Human Metagenomes Reveals Hidden Associations with Chronic Diseases.</title>
        <authorList>
            <person name="Tisza M.J."/>
            <person name="Buck C.B."/>
        </authorList>
    </citation>
    <scope>NUCLEOTIDE SEQUENCE</scope>
    <source>
        <strain evidence="2">CtS9I1</strain>
    </source>
</reference>
<evidence type="ECO:0000313" key="2">
    <source>
        <dbReference type="EMBL" id="DAG95070.1"/>
    </source>
</evidence>